<gene>
    <name evidence="1" type="ORF">NK6_8935</name>
</gene>
<evidence type="ECO:0000313" key="2">
    <source>
        <dbReference type="Proteomes" id="UP000063308"/>
    </source>
</evidence>
<organism evidence="1 2">
    <name type="scientific">Bradyrhizobium diazoefficiens</name>
    <dbReference type="NCBI Taxonomy" id="1355477"/>
    <lineage>
        <taxon>Bacteria</taxon>
        <taxon>Pseudomonadati</taxon>
        <taxon>Pseudomonadota</taxon>
        <taxon>Alphaproteobacteria</taxon>
        <taxon>Hyphomicrobiales</taxon>
        <taxon>Nitrobacteraceae</taxon>
        <taxon>Bradyrhizobium</taxon>
    </lineage>
</organism>
<protein>
    <submittedName>
        <fullName evidence="1">Uncharacterized protein</fullName>
    </submittedName>
</protein>
<dbReference type="AlphaFoldDB" id="A0A0E4BWU1"/>
<reference evidence="1 2" key="1">
    <citation type="submission" date="2014-11" db="EMBL/GenBank/DDBJ databases">
        <title>Symbiosis island explosion on the genome of extra-slow-growing strains of soybean bradyrhizobia with massive insertion sequences.</title>
        <authorList>
            <person name="Iida T."/>
            <person name="Minamisawa K."/>
        </authorList>
    </citation>
    <scope>NUCLEOTIDE SEQUENCE [LARGE SCALE GENOMIC DNA]</scope>
    <source>
        <strain evidence="1 2">NK6</strain>
    </source>
</reference>
<accession>A0A0E4BWU1</accession>
<dbReference type="EMBL" id="AP014685">
    <property type="protein sequence ID" value="BAR62079.1"/>
    <property type="molecule type" value="Genomic_DNA"/>
</dbReference>
<evidence type="ECO:0000313" key="1">
    <source>
        <dbReference type="EMBL" id="BAR62079.1"/>
    </source>
</evidence>
<sequence>MADLNAVLTRLNDRLLRLEGELFVLRSLARATLTAGDDHAARMRKLVEAAKVALDDEAKRELDKPTRKYVDAATALVEELLAEPTPARPLFTVIDGGRRD</sequence>
<dbReference type="Proteomes" id="UP000063308">
    <property type="component" value="Chromosome"/>
</dbReference>
<proteinExistence type="predicted"/>
<dbReference type="RefSeq" id="WP_028173942.1">
    <property type="nucleotide sequence ID" value="NZ_AXAX01000011.1"/>
</dbReference>
<name>A0A0E4BWU1_9BRAD</name>